<dbReference type="AlphaFoldDB" id="A0A4R3NKW0"/>
<proteinExistence type="predicted"/>
<accession>A0A4R3NKW0</accession>
<dbReference type="RefSeq" id="WP_132495874.1">
    <property type="nucleotide sequence ID" value="NZ_SMAS01000003.1"/>
</dbReference>
<gene>
    <name evidence="1" type="ORF">EC835_10368</name>
</gene>
<dbReference type="EMBL" id="SMAS01000003">
    <property type="protein sequence ID" value="TCT35614.1"/>
    <property type="molecule type" value="Genomic_DNA"/>
</dbReference>
<evidence type="ECO:0000313" key="2">
    <source>
        <dbReference type="Proteomes" id="UP000295055"/>
    </source>
</evidence>
<protein>
    <submittedName>
        <fullName evidence="1">Uncharacterized protein</fullName>
    </submittedName>
</protein>
<name>A0A4R3NKW0_9GAMM</name>
<comment type="caution">
    <text evidence="1">The sequence shown here is derived from an EMBL/GenBank/DDBJ whole genome shotgun (WGS) entry which is preliminary data.</text>
</comment>
<organism evidence="1 2">
    <name type="scientific">Providencia alcalifaciens</name>
    <dbReference type="NCBI Taxonomy" id="126385"/>
    <lineage>
        <taxon>Bacteria</taxon>
        <taxon>Pseudomonadati</taxon>
        <taxon>Pseudomonadota</taxon>
        <taxon>Gammaproteobacteria</taxon>
        <taxon>Enterobacterales</taxon>
        <taxon>Morganellaceae</taxon>
        <taxon>Providencia</taxon>
    </lineage>
</organism>
<dbReference type="Proteomes" id="UP000295055">
    <property type="component" value="Unassembled WGS sequence"/>
</dbReference>
<reference evidence="1 2" key="1">
    <citation type="submission" date="2019-03" db="EMBL/GenBank/DDBJ databases">
        <title>Genomic analyses of the natural microbiome of Caenorhabditis elegans.</title>
        <authorList>
            <person name="Samuel B."/>
        </authorList>
    </citation>
    <scope>NUCLEOTIDE SEQUENCE [LARGE SCALE GENOMIC DNA]</scope>
    <source>
        <strain evidence="1 2">JUb102</strain>
    </source>
</reference>
<sequence>MPISAFFSRSKPAKHYPVISHSTIKLTDPKIIDELKSFPMLNIRNSPLSFELKQNGKTLVFNQHEMKWLTEISIAERIKKDKEANIS</sequence>
<evidence type="ECO:0000313" key="1">
    <source>
        <dbReference type="EMBL" id="TCT35614.1"/>
    </source>
</evidence>